<accession>C5E359</accession>
<feature type="compositionally biased region" description="Low complexity" evidence="1">
    <location>
        <begin position="109"/>
        <end position="122"/>
    </location>
</feature>
<sequence>MNTSKKVMDNNVKRKRSFSALPIVHKLPGKNADSGRARFYSVSSQIVPQTIQVTDDLGRKAAATEPKSSSPALADLSKVGFQSIYRDPTVKKSQRSINTPEPSAKLHATSSSSSIKSSTITSNRSYRSGSNTSGLSHKRSALSLSNKLSGKKSVDTFDREKRKINGVDGSSSSISSSNKERSRLFTNTLTSAARKLFHRKDGRQEKRGEQLKSPTAVTSSTFGRFLHNKYSKHVGKATAHYKYSSGSFIDSAKSNANNPSTSNDVPLQLVQESNLDASDIQMLHDLIKNLKSLESNYRTFTVEELDALMSNVWGVYCSVVLTLFKNRELWELPAKIEDLNKILSFYIKLKTTSKNASASSKFLSEIEEFLTTCLYTLENQIVFNYSNENTINTALKRLCVIWEVFYQQIYHSTIALFLPLSNSFLVDTRYWSETFNGFSSDGIGNKRAGSLSLDFLLLKSFRDSIVSPYYQSFINSHEGASKGFHLYIMSEEEEKGVTQQDKLVLLQCFGILSSIRGTDIKQRVVDELLVGIRMSI</sequence>
<dbReference type="GeneID" id="8294663"/>
<dbReference type="EMBL" id="CU928180">
    <property type="protein sequence ID" value="CAR30470.1"/>
    <property type="molecule type" value="Genomic_DNA"/>
</dbReference>
<dbReference type="PANTHER" id="PTHR32428:SF2">
    <property type="entry name" value="TARGET OF RAPAMYCIN COMPLEX 2 SUBUNIT BIT61-RELATED"/>
    <property type="match status" value="1"/>
</dbReference>
<feature type="compositionally biased region" description="Polar residues" evidence="1">
    <location>
        <begin position="123"/>
        <end position="135"/>
    </location>
</feature>
<dbReference type="HOGENOM" id="CLU_037144_0_0_1"/>
<dbReference type="InParanoid" id="C5E359"/>
<dbReference type="KEGG" id="lth:KLTH0H10604g"/>
<dbReference type="PANTHER" id="PTHR32428">
    <property type="entry name" value="TARGET OF RAPAMYCIN COMPLEX 2 SUBUNIT BIT61-RELATED"/>
    <property type="match status" value="1"/>
</dbReference>
<dbReference type="GO" id="GO:0038203">
    <property type="term" value="P:TORC2 signaling"/>
    <property type="evidence" value="ECO:0007669"/>
    <property type="project" value="TreeGrafter"/>
</dbReference>
<dbReference type="eggNOG" id="ENOG502RZ40">
    <property type="taxonomic scope" value="Eukaryota"/>
</dbReference>
<keyword evidence="3" id="KW-1185">Reference proteome</keyword>
<dbReference type="Proteomes" id="UP000002036">
    <property type="component" value="Chromosome H"/>
</dbReference>
<gene>
    <name evidence="2" type="ordered locus">KLTH0H10604g</name>
</gene>
<reference evidence="2 3" key="1">
    <citation type="journal article" date="2009" name="Genome Res.">
        <title>Comparative genomics of protoploid Saccharomycetaceae.</title>
        <authorList>
            <consortium name="The Genolevures Consortium"/>
            <person name="Souciet J.-L."/>
            <person name="Dujon B."/>
            <person name="Gaillardin C."/>
            <person name="Johnston M."/>
            <person name="Baret P.V."/>
            <person name="Cliften P."/>
            <person name="Sherman D.J."/>
            <person name="Weissenbach J."/>
            <person name="Westhof E."/>
            <person name="Wincker P."/>
            <person name="Jubin C."/>
            <person name="Poulain J."/>
            <person name="Barbe V."/>
            <person name="Segurens B."/>
            <person name="Artiguenave F."/>
            <person name="Anthouard V."/>
            <person name="Vacherie B."/>
            <person name="Val M.-E."/>
            <person name="Fulton R.S."/>
            <person name="Minx P."/>
            <person name="Wilson R."/>
            <person name="Durrens P."/>
            <person name="Jean G."/>
            <person name="Marck C."/>
            <person name="Martin T."/>
            <person name="Nikolski M."/>
            <person name="Rolland T."/>
            <person name="Seret M.-L."/>
            <person name="Casaregola S."/>
            <person name="Despons L."/>
            <person name="Fairhead C."/>
            <person name="Fischer G."/>
            <person name="Lafontaine I."/>
            <person name="Leh V."/>
            <person name="Lemaire M."/>
            <person name="de Montigny J."/>
            <person name="Neuveglise C."/>
            <person name="Thierry A."/>
            <person name="Blanc-Lenfle I."/>
            <person name="Bleykasten C."/>
            <person name="Diffels J."/>
            <person name="Fritsch E."/>
            <person name="Frangeul L."/>
            <person name="Goeffon A."/>
            <person name="Jauniaux N."/>
            <person name="Kachouri-Lafond R."/>
            <person name="Payen C."/>
            <person name="Potier S."/>
            <person name="Pribylova L."/>
            <person name="Ozanne C."/>
            <person name="Richard G.-F."/>
            <person name="Sacerdot C."/>
            <person name="Straub M.-L."/>
            <person name="Talla E."/>
        </authorList>
    </citation>
    <scope>NUCLEOTIDE SEQUENCE [LARGE SCALE GENOMIC DNA]</scope>
    <source>
        <strain evidence="3">ATCC 56472 / CBS 6340 / NRRL Y-8284</strain>
    </source>
</reference>
<evidence type="ECO:0000256" key="1">
    <source>
        <dbReference type="SAM" id="MobiDB-lite"/>
    </source>
</evidence>
<name>C5E359_LACTC</name>
<feature type="region of interest" description="Disordered" evidence="1">
    <location>
        <begin position="87"/>
        <end position="182"/>
    </location>
</feature>
<dbReference type="InterPro" id="IPR013745">
    <property type="entry name" value="Bit61/PRR5"/>
</dbReference>
<evidence type="ECO:0000313" key="3">
    <source>
        <dbReference type="Proteomes" id="UP000002036"/>
    </source>
</evidence>
<dbReference type="AlphaFoldDB" id="C5E359"/>
<feature type="compositionally biased region" description="Basic and acidic residues" evidence="1">
    <location>
        <begin position="152"/>
        <end position="165"/>
    </location>
</feature>
<organism evidence="2 3">
    <name type="scientific">Lachancea thermotolerans (strain ATCC 56472 / CBS 6340 / NRRL Y-8284)</name>
    <name type="common">Yeast</name>
    <name type="synonym">Kluyveromyces thermotolerans</name>
    <dbReference type="NCBI Taxonomy" id="559295"/>
    <lineage>
        <taxon>Eukaryota</taxon>
        <taxon>Fungi</taxon>
        <taxon>Dikarya</taxon>
        <taxon>Ascomycota</taxon>
        <taxon>Saccharomycotina</taxon>
        <taxon>Saccharomycetes</taxon>
        <taxon>Saccharomycetales</taxon>
        <taxon>Saccharomycetaceae</taxon>
        <taxon>Lachancea</taxon>
    </lineage>
</organism>
<dbReference type="FunCoup" id="C5E359">
    <property type="interactions" value="50"/>
</dbReference>
<proteinExistence type="predicted"/>
<evidence type="ECO:0000313" key="2">
    <source>
        <dbReference type="EMBL" id="CAR30470.1"/>
    </source>
</evidence>
<dbReference type="GO" id="GO:0031932">
    <property type="term" value="C:TORC2 complex"/>
    <property type="evidence" value="ECO:0007669"/>
    <property type="project" value="TreeGrafter"/>
</dbReference>
<feature type="region of interest" description="Disordered" evidence="1">
    <location>
        <begin position="195"/>
        <end position="215"/>
    </location>
</feature>
<protein>
    <submittedName>
        <fullName evidence="2">KLTH0H10604p</fullName>
    </submittedName>
</protein>
<dbReference type="RefSeq" id="XP_002556332.1">
    <property type="nucleotide sequence ID" value="XM_002556286.1"/>
</dbReference>
<dbReference type="STRING" id="559295.C5E359"/>
<dbReference type="OrthoDB" id="2290221at2759"/>
<dbReference type="Pfam" id="PF08539">
    <property type="entry name" value="HbrB"/>
    <property type="match status" value="1"/>
</dbReference>